<sequence>MSVEGLRAIHTYIKRRDFFVNLQGRADAFERIS</sequence>
<gene>
    <name evidence="1" type="ORF">FHU28_002357</name>
</gene>
<name>A0ABR6MAX2_MICEC</name>
<protein>
    <submittedName>
        <fullName evidence="1">Uncharacterized protein</fullName>
    </submittedName>
</protein>
<accession>A0ABR6MAX2</accession>
<dbReference type="Proteomes" id="UP000618986">
    <property type="component" value="Unassembled WGS sequence"/>
</dbReference>
<proteinExistence type="predicted"/>
<keyword evidence="2" id="KW-1185">Reference proteome</keyword>
<evidence type="ECO:0000313" key="2">
    <source>
        <dbReference type="Proteomes" id="UP000618986"/>
    </source>
</evidence>
<dbReference type="EMBL" id="JACHJC010000001">
    <property type="protein sequence ID" value="MBB5112518.1"/>
    <property type="molecule type" value="Genomic_DNA"/>
</dbReference>
<comment type="caution">
    <text evidence="1">The sequence shown here is derived from an EMBL/GenBank/DDBJ whole genome shotgun (WGS) entry which is preliminary data.</text>
</comment>
<evidence type="ECO:0000313" key="1">
    <source>
        <dbReference type="EMBL" id="MBB5112518.1"/>
    </source>
</evidence>
<organism evidence="1 2">
    <name type="scientific">Micromonospora echinospora</name>
    <name type="common">Micromonospora purpurea</name>
    <dbReference type="NCBI Taxonomy" id="1877"/>
    <lineage>
        <taxon>Bacteria</taxon>
        <taxon>Bacillati</taxon>
        <taxon>Actinomycetota</taxon>
        <taxon>Actinomycetes</taxon>
        <taxon>Micromonosporales</taxon>
        <taxon>Micromonosporaceae</taxon>
        <taxon>Micromonospora</taxon>
    </lineage>
</organism>
<reference evidence="1 2" key="1">
    <citation type="submission" date="2020-08" db="EMBL/GenBank/DDBJ databases">
        <title>Sequencing the genomes of 1000 actinobacteria strains.</title>
        <authorList>
            <person name="Klenk H.-P."/>
        </authorList>
    </citation>
    <scope>NUCLEOTIDE SEQUENCE [LARGE SCALE GENOMIC DNA]</scope>
    <source>
        <strain evidence="1 2">DSM 43036</strain>
    </source>
</reference>